<reference evidence="2 4" key="1">
    <citation type="submission" date="2015-10" db="EMBL/GenBank/DDBJ databases">
        <title>The cercosporin biosynthetic gene cluster was horizontally transferred to several fungal lineages and shown to be expanded in Cercospora beticola based on microsynteny with recipient genomes.</title>
        <authorList>
            <person name="De Jonge R."/>
            <person name="Ebert M.K."/>
            <person name="Suttle J.C."/>
            <person name="Jurick Ii W.M."/>
            <person name="Secor G.A."/>
            <person name="Thomma B.P."/>
            <person name="Van De Peer Y."/>
            <person name="Bolton M.D."/>
        </authorList>
    </citation>
    <scope>NUCLEOTIDE SEQUENCE [LARGE SCALE GENOMIC DNA]</scope>
    <source>
        <strain evidence="2 4">09-40</strain>
    </source>
</reference>
<gene>
    <name evidence="2" type="ORF">CB0940_10460</name>
    <name evidence="3" type="ORF">RHO25_011838</name>
</gene>
<proteinExistence type="predicted"/>
<name>A0A2G5HV04_CERBT</name>
<dbReference type="EMBL" id="LKMD01000103">
    <property type="protein sequence ID" value="PIA96370.1"/>
    <property type="molecule type" value="Genomic_DNA"/>
</dbReference>
<reference evidence="3 5" key="2">
    <citation type="submission" date="2023-09" db="EMBL/GenBank/DDBJ databases">
        <title>Complete-Gapless Cercospora beticola genome.</title>
        <authorList>
            <person name="Wyatt N.A."/>
            <person name="Spanner R.E."/>
            <person name="Bolton M.D."/>
        </authorList>
    </citation>
    <scope>NUCLEOTIDE SEQUENCE [LARGE SCALE GENOMIC DNA]</scope>
    <source>
        <strain evidence="3">Cb09-40</strain>
    </source>
</reference>
<keyword evidence="5" id="KW-1185">Reference proteome</keyword>
<sequence>MATQVQTTTKTQLNGAPRKPAAPRAAPVKKSTTATAAKRAPPSSAHKPAAHTQNKAASVAGENPASGGGVTSAYAIMASRIANRVAEMAESITFVERPKPSEADPEPVEQEKRRPRKLEMRLNNSAADSVAFSAPFLDNTLQKMLQLQNRMLKTTADLSKSEGVDEKMVKEHAAQSAELSRIIALICAEKARQGA</sequence>
<feature type="compositionally biased region" description="Polar residues" evidence="1">
    <location>
        <begin position="1"/>
        <end position="14"/>
    </location>
</feature>
<evidence type="ECO:0000256" key="1">
    <source>
        <dbReference type="SAM" id="MobiDB-lite"/>
    </source>
</evidence>
<protein>
    <submittedName>
        <fullName evidence="2">Uncharacterized protein</fullName>
    </submittedName>
</protein>
<dbReference type="EMBL" id="CP134191">
    <property type="protein sequence ID" value="WPB07178.1"/>
    <property type="molecule type" value="Genomic_DNA"/>
</dbReference>
<feature type="region of interest" description="Disordered" evidence="1">
    <location>
        <begin position="96"/>
        <end position="116"/>
    </location>
</feature>
<dbReference type="Proteomes" id="UP001302367">
    <property type="component" value="Chromosome 8"/>
</dbReference>
<organism evidence="2 4">
    <name type="scientific">Cercospora beticola</name>
    <name type="common">Sugarbeet leaf spot fungus</name>
    <dbReference type="NCBI Taxonomy" id="122368"/>
    <lineage>
        <taxon>Eukaryota</taxon>
        <taxon>Fungi</taxon>
        <taxon>Dikarya</taxon>
        <taxon>Ascomycota</taxon>
        <taxon>Pezizomycotina</taxon>
        <taxon>Dothideomycetes</taxon>
        <taxon>Dothideomycetidae</taxon>
        <taxon>Mycosphaerellales</taxon>
        <taxon>Mycosphaerellaceae</taxon>
        <taxon>Cercospora</taxon>
    </lineage>
</organism>
<evidence type="ECO:0000313" key="5">
    <source>
        <dbReference type="Proteomes" id="UP001302367"/>
    </source>
</evidence>
<feature type="compositionally biased region" description="Low complexity" evidence="1">
    <location>
        <begin position="16"/>
        <end position="51"/>
    </location>
</feature>
<dbReference type="Proteomes" id="UP000230605">
    <property type="component" value="Chromosome 8"/>
</dbReference>
<dbReference type="OrthoDB" id="3899716at2759"/>
<evidence type="ECO:0000313" key="3">
    <source>
        <dbReference type="EMBL" id="WPB07178.1"/>
    </source>
</evidence>
<evidence type="ECO:0000313" key="2">
    <source>
        <dbReference type="EMBL" id="PIA96370.1"/>
    </source>
</evidence>
<dbReference type="AlphaFoldDB" id="A0A2G5HV04"/>
<accession>A0A2G5HV04</accession>
<evidence type="ECO:0000313" key="4">
    <source>
        <dbReference type="Proteomes" id="UP000230605"/>
    </source>
</evidence>
<feature type="region of interest" description="Disordered" evidence="1">
    <location>
        <begin position="1"/>
        <end position="67"/>
    </location>
</feature>